<proteinExistence type="inferred from homology"/>
<name>J7RQK2_HUIN7</name>
<dbReference type="KEGG" id="kng:KNAG_0I02780"/>
<organism evidence="4 5">
    <name type="scientific">Huiozyma naganishii (strain ATCC MYA-139 / BCRC 22969 / CBS 8797 / KCTC 17520 / NBRC 10181 / NCYC 3082 / Yp74L-3)</name>
    <name type="common">Yeast</name>
    <name type="synonym">Kazachstania naganishii</name>
    <dbReference type="NCBI Taxonomy" id="1071383"/>
    <lineage>
        <taxon>Eukaryota</taxon>
        <taxon>Fungi</taxon>
        <taxon>Dikarya</taxon>
        <taxon>Ascomycota</taxon>
        <taxon>Saccharomycotina</taxon>
        <taxon>Saccharomycetes</taxon>
        <taxon>Saccharomycetales</taxon>
        <taxon>Saccharomycetaceae</taxon>
        <taxon>Huiozyma</taxon>
    </lineage>
</organism>
<keyword evidence="5" id="KW-1185">Reference proteome</keyword>
<dbReference type="AlphaFoldDB" id="J7RQK2"/>
<dbReference type="InterPro" id="IPR013886">
    <property type="entry name" value="PI31_Prot_C"/>
</dbReference>
<dbReference type="GeneID" id="34527806"/>
<feature type="region of interest" description="Disordered" evidence="2">
    <location>
        <begin position="278"/>
        <end position="310"/>
    </location>
</feature>
<feature type="compositionally biased region" description="Gly residues" evidence="2">
    <location>
        <begin position="280"/>
        <end position="310"/>
    </location>
</feature>
<feature type="region of interest" description="Disordered" evidence="2">
    <location>
        <begin position="147"/>
        <end position="182"/>
    </location>
</feature>
<evidence type="ECO:0000259" key="3">
    <source>
        <dbReference type="Pfam" id="PF08577"/>
    </source>
</evidence>
<evidence type="ECO:0000313" key="4">
    <source>
        <dbReference type="EMBL" id="CCK72063.1"/>
    </source>
</evidence>
<dbReference type="STRING" id="1071383.J7RQK2"/>
<dbReference type="EMBL" id="HE978322">
    <property type="protein sequence ID" value="CCK72063.1"/>
    <property type="molecule type" value="Genomic_DNA"/>
</dbReference>
<dbReference type="Proteomes" id="UP000006310">
    <property type="component" value="Chromosome 9"/>
</dbReference>
<gene>
    <name evidence="4" type="primary">KNAG0I02780</name>
    <name evidence="4" type="ordered locus">KNAG_0I02780</name>
</gene>
<accession>J7RQK2</accession>
<evidence type="ECO:0000313" key="5">
    <source>
        <dbReference type="Proteomes" id="UP000006310"/>
    </source>
</evidence>
<reference evidence="4 5" key="1">
    <citation type="journal article" date="2011" name="Proc. Natl. Acad. Sci. U.S.A.">
        <title>Evolutionary erosion of yeast sex chromosomes by mating-type switching accidents.</title>
        <authorList>
            <person name="Gordon J.L."/>
            <person name="Armisen D."/>
            <person name="Proux-Wera E."/>
            <person name="Oheigeartaigh S.S."/>
            <person name="Byrne K.P."/>
            <person name="Wolfe K.H."/>
        </authorList>
    </citation>
    <scope>NUCLEOTIDE SEQUENCE [LARGE SCALE GENOMIC DNA]</scope>
    <source>
        <strain evidence="5">ATCC MYA-139 / BCRC 22969 / CBS 8797 / CCRC 22969 / KCTC 17520 / NBRC 10181 / NCYC 3082</strain>
    </source>
</reference>
<feature type="domain" description="PI31 proteasome regulator C-terminal" evidence="3">
    <location>
        <begin position="216"/>
        <end position="280"/>
    </location>
</feature>
<comment type="similarity">
    <text evidence="1">Belongs to the proteasome inhibitor PI31 family.</text>
</comment>
<evidence type="ECO:0000256" key="1">
    <source>
        <dbReference type="ARBA" id="ARBA00006405"/>
    </source>
</evidence>
<dbReference type="OMA" id="KCMISLC"/>
<dbReference type="OrthoDB" id="68090at2759"/>
<protein>
    <recommendedName>
        <fullName evidence="3">PI31 proteasome regulator C-terminal domain-containing protein</fullName>
    </recommendedName>
</protein>
<dbReference type="eggNOG" id="ENOG502S4RD">
    <property type="taxonomic scope" value="Eukaryota"/>
</dbReference>
<reference evidence="5" key="2">
    <citation type="submission" date="2012-08" db="EMBL/GenBank/DDBJ databases">
        <title>Genome sequence of Kazachstania naganishii.</title>
        <authorList>
            <person name="Gordon J.L."/>
            <person name="Armisen D."/>
            <person name="Proux-Wera E."/>
            <person name="OhEigeartaigh S.S."/>
            <person name="Byrne K.P."/>
            <person name="Wolfe K.H."/>
        </authorList>
    </citation>
    <scope>NUCLEOTIDE SEQUENCE [LARGE SCALE GENOMIC DNA]</scope>
    <source>
        <strain evidence="5">ATCC MYA-139 / BCRC 22969 / CBS 8797 / CCRC 22969 / KCTC 17520 / NBRC 10181 / NCYC 3082</strain>
    </source>
</reference>
<dbReference type="RefSeq" id="XP_022466308.1">
    <property type="nucleotide sequence ID" value="XM_022609965.1"/>
</dbReference>
<dbReference type="Pfam" id="PF08577">
    <property type="entry name" value="PI31_Prot_C"/>
    <property type="match status" value="1"/>
</dbReference>
<dbReference type="HOGENOM" id="CLU_078546_0_0_1"/>
<sequence length="310" mass="33109">MVHSRERTYNDSLRMVATGKVQLAAAIVVECLRRLGFTRVEAVKDGKGSSDTVRYTVTSDVTVHLVVVEVEPGKKCMVTLYGDNGAAPRTGIFEYETDFAILQDTAFPVDTASYLQNADLQRLVQTVQLKLQLKPIPTRTRTCPLRESEVGARSIPKPEPLPSLHRPVKTTEPQNARPADMPGFDDEYEVNGPRGGAAHRDQFPGLSLGPTRSGGYGDVDLYPMGLRQPFGPGVGPTAPGQGGMIFDPFGSNRERDMMAEDQQNRGPGWMPGAKFDEPYGGSGSTRFGGGSTGFPGAGSGSGAGAGPGFM</sequence>
<evidence type="ECO:0000256" key="2">
    <source>
        <dbReference type="SAM" id="MobiDB-lite"/>
    </source>
</evidence>